<evidence type="ECO:0000313" key="3">
    <source>
        <dbReference type="Proteomes" id="UP001178461"/>
    </source>
</evidence>
<evidence type="ECO:0000313" key="2">
    <source>
        <dbReference type="EMBL" id="CAI5784282.1"/>
    </source>
</evidence>
<accession>A0AA35PGX5</accession>
<dbReference type="Proteomes" id="UP001178461">
    <property type="component" value="Chromosome 9"/>
</dbReference>
<gene>
    <name evidence="2" type="ORF">PODLI_1B026260</name>
</gene>
<dbReference type="AlphaFoldDB" id="A0AA35PGX5"/>
<feature type="compositionally biased region" description="Low complexity" evidence="1">
    <location>
        <begin position="1"/>
        <end position="19"/>
    </location>
</feature>
<evidence type="ECO:0000256" key="1">
    <source>
        <dbReference type="SAM" id="MobiDB-lite"/>
    </source>
</evidence>
<name>A0AA35PGX5_9SAUR</name>
<dbReference type="EMBL" id="OX395134">
    <property type="protein sequence ID" value="CAI5784282.1"/>
    <property type="molecule type" value="Genomic_DNA"/>
</dbReference>
<feature type="region of interest" description="Disordered" evidence="1">
    <location>
        <begin position="1"/>
        <end position="99"/>
    </location>
</feature>
<sequence length="99" mass="10338">MPPCISSAAQQSSPQCPAATMPTYSPPPAPGSARHPRPYTTGTSSSAKQSRKYTLSAGMAVAMLSRGQMSRGDKSKHSKESSGTEADVTELLKAILRDA</sequence>
<reference evidence="2" key="1">
    <citation type="submission" date="2022-12" db="EMBL/GenBank/DDBJ databases">
        <authorList>
            <person name="Alioto T."/>
            <person name="Alioto T."/>
            <person name="Gomez Garrido J."/>
        </authorList>
    </citation>
    <scope>NUCLEOTIDE SEQUENCE</scope>
</reference>
<feature type="compositionally biased region" description="Basic and acidic residues" evidence="1">
    <location>
        <begin position="71"/>
        <end position="82"/>
    </location>
</feature>
<organism evidence="2 3">
    <name type="scientific">Podarcis lilfordi</name>
    <name type="common">Lilford's wall lizard</name>
    <dbReference type="NCBI Taxonomy" id="74358"/>
    <lineage>
        <taxon>Eukaryota</taxon>
        <taxon>Metazoa</taxon>
        <taxon>Chordata</taxon>
        <taxon>Craniata</taxon>
        <taxon>Vertebrata</taxon>
        <taxon>Euteleostomi</taxon>
        <taxon>Lepidosauria</taxon>
        <taxon>Squamata</taxon>
        <taxon>Bifurcata</taxon>
        <taxon>Unidentata</taxon>
        <taxon>Episquamata</taxon>
        <taxon>Laterata</taxon>
        <taxon>Lacertibaenia</taxon>
        <taxon>Lacertidae</taxon>
        <taxon>Podarcis</taxon>
    </lineage>
</organism>
<proteinExistence type="predicted"/>
<protein>
    <submittedName>
        <fullName evidence="2">Uncharacterized protein</fullName>
    </submittedName>
</protein>
<keyword evidence="3" id="KW-1185">Reference proteome</keyword>